<evidence type="ECO:0000256" key="1">
    <source>
        <dbReference type="SAM" id="MobiDB-lite"/>
    </source>
</evidence>
<protein>
    <submittedName>
        <fullName evidence="2">Uncharacterized protein</fullName>
    </submittedName>
</protein>
<keyword evidence="3" id="KW-1185">Reference proteome</keyword>
<dbReference type="OrthoDB" id="251544at2759"/>
<feature type="compositionally biased region" description="Acidic residues" evidence="1">
    <location>
        <begin position="100"/>
        <end position="113"/>
    </location>
</feature>
<dbReference type="AlphaFoldDB" id="A0A3R7PZG6"/>
<dbReference type="GeneID" id="40313920"/>
<feature type="compositionally biased region" description="Basic and acidic residues" evidence="1">
    <location>
        <begin position="116"/>
        <end position="126"/>
    </location>
</feature>
<dbReference type="EMBL" id="MKKU01000006">
    <property type="protein sequence ID" value="RNF27447.1"/>
    <property type="molecule type" value="Genomic_DNA"/>
</dbReference>
<organism evidence="2 3">
    <name type="scientific">Trypanosoma conorhini</name>
    <dbReference type="NCBI Taxonomy" id="83891"/>
    <lineage>
        <taxon>Eukaryota</taxon>
        <taxon>Discoba</taxon>
        <taxon>Euglenozoa</taxon>
        <taxon>Kinetoplastea</taxon>
        <taxon>Metakinetoplastina</taxon>
        <taxon>Trypanosomatida</taxon>
        <taxon>Trypanosomatidae</taxon>
        <taxon>Trypanosoma</taxon>
    </lineage>
</organism>
<proteinExistence type="predicted"/>
<evidence type="ECO:0000313" key="3">
    <source>
        <dbReference type="Proteomes" id="UP000284403"/>
    </source>
</evidence>
<comment type="caution">
    <text evidence="2">The sequence shown here is derived from an EMBL/GenBank/DDBJ whole genome shotgun (WGS) entry which is preliminary data.</text>
</comment>
<gene>
    <name evidence="2" type="ORF">Tco025E_00309</name>
</gene>
<sequence>MPPKQIARGTKRAVRVTSDVVNVAGDEDALVRKGEQHEVDGEEATQAGRGRTPTSSQARSSRAAGSVTPSPRLSGISPLQKEGSRSSRKRPRRSGSRDATEEEEEQEEEEEAQGPEPRDTVADSRRSGASNISRLRPSGKLPQEGEGFFHDLSAMEPLRVRLGVCPLPGNTTTATTSSLASSPATEGETSTTALLLEARKFLTLPEEKGGTDVVGWAAAFSSVAVELPGEGVYNNASVSVTVMLAP</sequence>
<feature type="compositionally biased region" description="Basic and acidic residues" evidence="1">
    <location>
        <begin position="29"/>
        <end position="39"/>
    </location>
</feature>
<dbReference type="Proteomes" id="UP000284403">
    <property type="component" value="Unassembled WGS sequence"/>
</dbReference>
<reference evidence="2 3" key="1">
    <citation type="journal article" date="2018" name="BMC Genomics">
        <title>Genomic comparison of Trypanosoma conorhini and Trypanosoma rangeli to Trypanosoma cruzi strains of high and low virulence.</title>
        <authorList>
            <person name="Bradwell K.R."/>
            <person name="Koparde V.N."/>
            <person name="Matveyev A.V."/>
            <person name="Serrano M.G."/>
            <person name="Alves J.M."/>
            <person name="Parikh H."/>
            <person name="Huang B."/>
            <person name="Lee V."/>
            <person name="Espinosa-Alvarez O."/>
            <person name="Ortiz P.A."/>
            <person name="Costa-Martins A.G."/>
            <person name="Teixeira M.M."/>
            <person name="Buck G.A."/>
        </authorList>
    </citation>
    <scope>NUCLEOTIDE SEQUENCE [LARGE SCALE GENOMIC DNA]</scope>
    <source>
        <strain evidence="2 3">025E</strain>
    </source>
</reference>
<feature type="compositionally biased region" description="Low complexity" evidence="1">
    <location>
        <begin position="55"/>
        <end position="66"/>
    </location>
</feature>
<accession>A0A3R7PZG6</accession>
<evidence type="ECO:0000313" key="2">
    <source>
        <dbReference type="EMBL" id="RNF27447.1"/>
    </source>
</evidence>
<dbReference type="RefSeq" id="XP_029232653.1">
    <property type="nucleotide sequence ID" value="XM_029367253.1"/>
</dbReference>
<feature type="region of interest" description="Disordered" evidence="1">
    <location>
        <begin position="27"/>
        <end position="146"/>
    </location>
</feature>
<name>A0A3R7PZG6_9TRYP</name>